<evidence type="ECO:0000313" key="1">
    <source>
        <dbReference type="EMBL" id="PVZ99162.1"/>
    </source>
</evidence>
<dbReference type="EMBL" id="MBFU01000465">
    <property type="protein sequence ID" value="PVZ99162.1"/>
    <property type="molecule type" value="Genomic_DNA"/>
</dbReference>
<dbReference type="AlphaFoldDB" id="A0A2U1J2E1"/>
<proteinExistence type="predicted"/>
<reference evidence="1 2" key="1">
    <citation type="journal article" date="2018" name="MBio">
        <title>Comparative Genomics Reveals the Core Gene Toolbox for the Fungus-Insect Symbiosis.</title>
        <authorList>
            <person name="Wang Y."/>
            <person name="Stata M."/>
            <person name="Wang W."/>
            <person name="Stajich J.E."/>
            <person name="White M.M."/>
            <person name="Moncalvo J.M."/>
        </authorList>
    </citation>
    <scope>NUCLEOTIDE SEQUENCE [LARGE SCALE GENOMIC DNA]</scope>
    <source>
        <strain evidence="1 2">AUS-126-30</strain>
    </source>
</reference>
<comment type="caution">
    <text evidence="1">The sequence shown here is derived from an EMBL/GenBank/DDBJ whole genome shotgun (WGS) entry which is preliminary data.</text>
</comment>
<organism evidence="1 2">
    <name type="scientific">Smittium angustum</name>
    <dbReference type="NCBI Taxonomy" id="133377"/>
    <lineage>
        <taxon>Eukaryota</taxon>
        <taxon>Fungi</taxon>
        <taxon>Fungi incertae sedis</taxon>
        <taxon>Zoopagomycota</taxon>
        <taxon>Kickxellomycotina</taxon>
        <taxon>Harpellomycetes</taxon>
        <taxon>Harpellales</taxon>
        <taxon>Legeriomycetaceae</taxon>
        <taxon>Smittium</taxon>
    </lineage>
</organism>
<gene>
    <name evidence="1" type="ORF">BB558_004827</name>
</gene>
<accession>A0A2U1J2E1</accession>
<sequence length="179" mass="20624">MPQEGTPQYQIYKLWMDPGIQGKLLKKYSKQINNALALAYQLVSKFQPQTSEWVPNAAIQGKLFYRILGLKPGIDYQPRFAQIYVYNPDHDVEKSRYLHQCNNYITDFKSIIEINPEDISFQRFVINANAVSIGYHPGRYNQSSGFKKISVLIGDSNLSKDIAIHAKVEFKLLMKSQVF</sequence>
<keyword evidence="2" id="KW-1185">Reference proteome</keyword>
<protein>
    <submittedName>
        <fullName evidence="1">Uncharacterized protein</fullName>
    </submittedName>
</protein>
<dbReference type="Proteomes" id="UP000245591">
    <property type="component" value="Unassembled WGS sequence"/>
</dbReference>
<evidence type="ECO:0000313" key="2">
    <source>
        <dbReference type="Proteomes" id="UP000245591"/>
    </source>
</evidence>
<name>A0A2U1J2E1_SMIAN</name>